<reference evidence="6" key="1">
    <citation type="journal article" date="2019" name="Int. J. Syst. Evol. Microbiol.">
        <title>The Global Catalogue of Microorganisms (GCM) 10K type strain sequencing project: providing services to taxonomists for standard genome sequencing and annotation.</title>
        <authorList>
            <consortium name="The Broad Institute Genomics Platform"/>
            <consortium name="The Broad Institute Genome Sequencing Center for Infectious Disease"/>
            <person name="Wu L."/>
            <person name="Ma J."/>
        </authorList>
    </citation>
    <scope>NUCLEOTIDE SEQUENCE [LARGE SCALE GENOMIC DNA]</scope>
    <source>
        <strain evidence="6">JCM 17938</strain>
    </source>
</reference>
<organism evidence="5 6">
    <name type="scientific">Actinoallomurus liliacearum</name>
    <dbReference type="NCBI Taxonomy" id="1080073"/>
    <lineage>
        <taxon>Bacteria</taxon>
        <taxon>Bacillati</taxon>
        <taxon>Actinomycetota</taxon>
        <taxon>Actinomycetes</taxon>
        <taxon>Streptosporangiales</taxon>
        <taxon>Thermomonosporaceae</taxon>
        <taxon>Actinoallomurus</taxon>
    </lineage>
</organism>
<keyword evidence="6" id="KW-1185">Reference proteome</keyword>
<feature type="domain" description="Glycosyltransferase subfamily 4-like N-terminal" evidence="4">
    <location>
        <begin position="16"/>
        <end position="169"/>
    </location>
</feature>
<feature type="domain" description="Glycosyl transferase family 1" evidence="3">
    <location>
        <begin position="189"/>
        <end position="351"/>
    </location>
</feature>
<evidence type="ECO:0000259" key="3">
    <source>
        <dbReference type="Pfam" id="PF00534"/>
    </source>
</evidence>
<dbReference type="Pfam" id="PF00534">
    <property type="entry name" value="Glycos_transf_1"/>
    <property type="match status" value="1"/>
</dbReference>
<dbReference type="InterPro" id="IPR001296">
    <property type="entry name" value="Glyco_trans_1"/>
</dbReference>
<dbReference type="Pfam" id="PF13439">
    <property type="entry name" value="Glyco_transf_4"/>
    <property type="match status" value="1"/>
</dbReference>
<gene>
    <name evidence="5" type="ORF">GCM10023195_10940</name>
</gene>
<accession>A0ABP8TBB1</accession>
<evidence type="ECO:0000259" key="4">
    <source>
        <dbReference type="Pfam" id="PF13439"/>
    </source>
</evidence>
<dbReference type="InterPro" id="IPR050194">
    <property type="entry name" value="Glycosyltransferase_grp1"/>
</dbReference>
<dbReference type="PANTHER" id="PTHR45947">
    <property type="entry name" value="SULFOQUINOVOSYL TRANSFERASE SQD2"/>
    <property type="match status" value="1"/>
</dbReference>
<dbReference type="CDD" id="cd03801">
    <property type="entry name" value="GT4_PimA-like"/>
    <property type="match status" value="1"/>
</dbReference>
<dbReference type="RefSeq" id="WP_345349192.1">
    <property type="nucleotide sequence ID" value="NZ_BAABHJ010000002.1"/>
</dbReference>
<sequence>MGSTLIVTNDFPPRQGGIETFVHAMATRLPDDVVVYTSHEDGDTAFDAALPFPVVRDRSRTLLPTRRVARKAVELARTHGCDRVWFGAAAPLALMAPALRRGGVERIVATTHGHEIWWAKVPGTRRLMRRIGDGVDVVTYLGPYTRSRIEPALGPSPRLSRLVPGVDADVFRPDAAAAERVRADLRLYGRPVILCVARLVSRKGVDMLIRALPLVRRQVPEAALLVVGDGPDQDRLRSLARRHADGSVYFAGGTPHAATPPYYAAADVFAMPCRTRLGGLEAEGLGIVFLEAAASGLPVIAGDSGGAPDAVLDGRTGRLVDPTETAAIAEALTTTLLDPERAAMGAAGREWVRQAWSWNTSARHLAELLTPDHNRATTISDGV</sequence>
<keyword evidence="2" id="KW-0808">Transferase</keyword>
<comment type="caution">
    <text evidence="5">The sequence shown here is derived from an EMBL/GenBank/DDBJ whole genome shotgun (WGS) entry which is preliminary data.</text>
</comment>
<dbReference type="Gene3D" id="3.40.50.2000">
    <property type="entry name" value="Glycogen Phosphorylase B"/>
    <property type="match status" value="2"/>
</dbReference>
<proteinExistence type="predicted"/>
<name>A0ABP8TBB1_9ACTN</name>
<dbReference type="PANTHER" id="PTHR45947:SF3">
    <property type="entry name" value="SULFOQUINOVOSYL TRANSFERASE SQD2"/>
    <property type="match status" value="1"/>
</dbReference>
<dbReference type="Proteomes" id="UP001500212">
    <property type="component" value="Unassembled WGS sequence"/>
</dbReference>
<evidence type="ECO:0000256" key="1">
    <source>
        <dbReference type="ARBA" id="ARBA00022676"/>
    </source>
</evidence>
<evidence type="ECO:0000313" key="6">
    <source>
        <dbReference type="Proteomes" id="UP001500212"/>
    </source>
</evidence>
<evidence type="ECO:0000313" key="5">
    <source>
        <dbReference type="EMBL" id="GAA4603337.1"/>
    </source>
</evidence>
<keyword evidence="1" id="KW-0328">Glycosyltransferase</keyword>
<dbReference type="SUPFAM" id="SSF53756">
    <property type="entry name" value="UDP-Glycosyltransferase/glycogen phosphorylase"/>
    <property type="match status" value="1"/>
</dbReference>
<dbReference type="EMBL" id="BAABHJ010000002">
    <property type="protein sequence ID" value="GAA4603337.1"/>
    <property type="molecule type" value="Genomic_DNA"/>
</dbReference>
<protein>
    <submittedName>
        <fullName evidence="5">Glycosyltransferase family 4 protein</fullName>
    </submittedName>
</protein>
<dbReference type="InterPro" id="IPR028098">
    <property type="entry name" value="Glyco_trans_4-like_N"/>
</dbReference>
<evidence type="ECO:0000256" key="2">
    <source>
        <dbReference type="ARBA" id="ARBA00022679"/>
    </source>
</evidence>